<keyword evidence="1" id="KW-0812">Transmembrane</keyword>
<protein>
    <submittedName>
        <fullName evidence="2">Uncharacterized protein</fullName>
    </submittedName>
</protein>
<proteinExistence type="predicted"/>
<dbReference type="Proteomes" id="UP001343492">
    <property type="component" value="Unassembled WGS sequence"/>
</dbReference>
<evidence type="ECO:0000313" key="3">
    <source>
        <dbReference type="Proteomes" id="UP001343492"/>
    </source>
</evidence>
<dbReference type="RefSeq" id="WP_354143699.1">
    <property type="nucleotide sequence ID" value="NZ_JAZDQV010000002.1"/>
</dbReference>
<organism evidence="2 3">
    <name type="scientific">Altererythrobacter litoralis</name>
    <dbReference type="NCBI Taxonomy" id="3113904"/>
    <lineage>
        <taxon>Bacteria</taxon>
        <taxon>Pseudomonadati</taxon>
        <taxon>Pseudomonadota</taxon>
        <taxon>Alphaproteobacteria</taxon>
        <taxon>Sphingomonadales</taxon>
        <taxon>Erythrobacteraceae</taxon>
        <taxon>Altererythrobacter</taxon>
    </lineage>
</organism>
<evidence type="ECO:0000313" key="2">
    <source>
        <dbReference type="EMBL" id="MEE1876592.1"/>
    </source>
</evidence>
<accession>A0ABU7GBZ2</accession>
<evidence type="ECO:0000256" key="1">
    <source>
        <dbReference type="SAM" id="Phobius"/>
    </source>
</evidence>
<keyword evidence="3" id="KW-1185">Reference proteome</keyword>
<name>A0ABU7GBZ2_9SPHN</name>
<comment type="caution">
    <text evidence="2">The sequence shown here is derived from an EMBL/GenBank/DDBJ whole genome shotgun (WGS) entry which is preliminary data.</text>
</comment>
<gene>
    <name evidence="2" type="ORF">VRS74_02685</name>
</gene>
<keyword evidence="1" id="KW-0472">Membrane</keyword>
<dbReference type="EMBL" id="JAZDQV010000002">
    <property type="protein sequence ID" value="MEE1876592.1"/>
    <property type="molecule type" value="Genomic_DNA"/>
</dbReference>
<feature type="transmembrane region" description="Helical" evidence="1">
    <location>
        <begin position="31"/>
        <end position="53"/>
    </location>
</feature>
<reference evidence="2 3" key="1">
    <citation type="submission" date="2024-01" db="EMBL/GenBank/DDBJ databases">
        <title>The genome sequence of Erythrobacteraceae sp. strain 1XM1-14.</title>
        <authorList>
            <person name="Liu Y."/>
        </authorList>
    </citation>
    <scope>NUCLEOTIDE SEQUENCE [LARGE SCALE GENOMIC DNA]</scope>
    <source>
        <strain evidence="2 3">1XM1-14</strain>
    </source>
</reference>
<keyword evidence="1" id="KW-1133">Transmembrane helix</keyword>
<sequence>MQSRGLGRVCSPLRVPWPPRTRRKEKTMTNVAEKLFSLIAAISLSGLMFNATIV</sequence>